<gene>
    <name evidence="2" type="ORF">UFOPK2342_00847</name>
    <name evidence="3" type="ORF">UFOPK2423_01114</name>
    <name evidence="4" type="ORF">UFOPK3266_01474</name>
    <name evidence="5" type="ORF">UFOPK4367_00301</name>
</gene>
<feature type="region of interest" description="Disordered" evidence="1">
    <location>
        <begin position="1"/>
        <end position="22"/>
    </location>
</feature>
<dbReference type="EMBL" id="CAEZXB010000013">
    <property type="protein sequence ID" value="CAB4676896.1"/>
    <property type="molecule type" value="Genomic_DNA"/>
</dbReference>
<evidence type="ECO:0000313" key="3">
    <source>
        <dbReference type="EMBL" id="CAB4699847.1"/>
    </source>
</evidence>
<protein>
    <submittedName>
        <fullName evidence="2">Unannotated protein</fullName>
    </submittedName>
</protein>
<dbReference type="EMBL" id="CAEZXN010000025">
    <property type="protein sequence ID" value="CAB4699847.1"/>
    <property type="molecule type" value="Genomic_DNA"/>
</dbReference>
<accession>A0A6J6MSU5</accession>
<feature type="compositionally biased region" description="Gly residues" evidence="1">
    <location>
        <begin position="108"/>
        <end position="121"/>
    </location>
</feature>
<name>A0A6J6MSU5_9ZZZZ</name>
<evidence type="ECO:0000313" key="5">
    <source>
        <dbReference type="EMBL" id="CAB5072494.1"/>
    </source>
</evidence>
<reference evidence="2" key="1">
    <citation type="submission" date="2020-05" db="EMBL/GenBank/DDBJ databases">
        <authorList>
            <person name="Chiriac C."/>
            <person name="Salcher M."/>
            <person name="Ghai R."/>
            <person name="Kavagutti S V."/>
        </authorList>
    </citation>
    <scope>NUCLEOTIDE SEQUENCE</scope>
</reference>
<evidence type="ECO:0000313" key="4">
    <source>
        <dbReference type="EMBL" id="CAB4845211.1"/>
    </source>
</evidence>
<dbReference type="EMBL" id="CAFBRC010000013">
    <property type="protein sequence ID" value="CAB5072494.1"/>
    <property type="molecule type" value="Genomic_DNA"/>
</dbReference>
<proteinExistence type="predicted"/>
<evidence type="ECO:0000256" key="1">
    <source>
        <dbReference type="SAM" id="MobiDB-lite"/>
    </source>
</evidence>
<evidence type="ECO:0000313" key="2">
    <source>
        <dbReference type="EMBL" id="CAB4676896.1"/>
    </source>
</evidence>
<feature type="region of interest" description="Disordered" evidence="1">
    <location>
        <begin position="41"/>
        <end position="127"/>
    </location>
</feature>
<sequence>MSGSAHYAEGFTSGDCGAHLQARGHGLVGGAISGAMGEDHGGHVVDLTDEGEGAIGGGADRASDRGGEIHASMAAPITPGRRGKRAKELGSSQRQAPRVQGVGRAGRRGGGGERQTGGSQGQGASDH</sequence>
<organism evidence="2">
    <name type="scientific">freshwater metagenome</name>
    <dbReference type="NCBI Taxonomy" id="449393"/>
    <lineage>
        <taxon>unclassified sequences</taxon>
        <taxon>metagenomes</taxon>
        <taxon>ecological metagenomes</taxon>
    </lineage>
</organism>
<dbReference type="EMBL" id="CAFBAA010000050">
    <property type="protein sequence ID" value="CAB4845211.1"/>
    <property type="molecule type" value="Genomic_DNA"/>
</dbReference>
<dbReference type="AlphaFoldDB" id="A0A6J6MSU5"/>